<sequence length="245" mass="28378">MAAFFDGSNYLSLRLTFQKLNNFFEKLFNFVSLVNKYRIMPAKEKKEKMDASTEDRIKAAARTVFTRKGYHATKIRDIAAEADINLSLVNYYFRSKEKLFQFVMAEVIDKLLNTVAGVLNNEQLSLQQQVEQVADQYITMLLANPDFPLFMVNEIFSGSDELLKGERKNAIFHSHFFKQLGALQKQGKLSIQPLHLLMNIIGFVVMPFLARPLLERQKIVKAGEFKILMEERKKLIPMWIKGMIK</sequence>
<keyword evidence="3" id="KW-0804">Transcription</keyword>
<dbReference type="PROSITE" id="PS50977">
    <property type="entry name" value="HTH_TETR_2"/>
    <property type="match status" value="1"/>
</dbReference>
<dbReference type="InterPro" id="IPR050109">
    <property type="entry name" value="HTH-type_TetR-like_transc_reg"/>
</dbReference>
<keyword evidence="7" id="KW-1185">Reference proteome</keyword>
<gene>
    <name evidence="6" type="ORF">FHW36_102546</name>
</gene>
<dbReference type="Gene3D" id="1.10.357.10">
    <property type="entry name" value="Tetracycline Repressor, domain 2"/>
    <property type="match status" value="1"/>
</dbReference>
<dbReference type="PANTHER" id="PTHR30055:SF234">
    <property type="entry name" value="HTH-TYPE TRANSCRIPTIONAL REGULATOR BETI"/>
    <property type="match status" value="1"/>
</dbReference>
<keyword evidence="1" id="KW-0805">Transcription regulation</keyword>
<protein>
    <submittedName>
        <fullName evidence="6">TetR family transcriptional regulator</fullName>
    </submittedName>
</protein>
<keyword evidence="2 4" id="KW-0238">DNA-binding</keyword>
<dbReference type="SUPFAM" id="SSF46689">
    <property type="entry name" value="Homeodomain-like"/>
    <property type="match status" value="1"/>
</dbReference>
<name>A0A561PXG1_9BACT</name>
<dbReference type="GO" id="GO:0003700">
    <property type="term" value="F:DNA-binding transcription factor activity"/>
    <property type="evidence" value="ECO:0007669"/>
    <property type="project" value="TreeGrafter"/>
</dbReference>
<evidence type="ECO:0000256" key="4">
    <source>
        <dbReference type="PROSITE-ProRule" id="PRU00335"/>
    </source>
</evidence>
<comment type="caution">
    <text evidence="6">The sequence shown here is derived from an EMBL/GenBank/DDBJ whole genome shotgun (WGS) entry which is preliminary data.</text>
</comment>
<dbReference type="GO" id="GO:0000976">
    <property type="term" value="F:transcription cis-regulatory region binding"/>
    <property type="evidence" value="ECO:0007669"/>
    <property type="project" value="TreeGrafter"/>
</dbReference>
<feature type="domain" description="HTH tetR-type" evidence="5">
    <location>
        <begin position="51"/>
        <end position="111"/>
    </location>
</feature>
<dbReference type="PANTHER" id="PTHR30055">
    <property type="entry name" value="HTH-TYPE TRANSCRIPTIONAL REGULATOR RUTR"/>
    <property type="match status" value="1"/>
</dbReference>
<evidence type="ECO:0000256" key="3">
    <source>
        <dbReference type="ARBA" id="ARBA00023163"/>
    </source>
</evidence>
<dbReference type="OrthoDB" id="9789566at2"/>
<evidence type="ECO:0000256" key="2">
    <source>
        <dbReference type="ARBA" id="ARBA00023125"/>
    </source>
</evidence>
<feature type="DNA-binding region" description="H-T-H motif" evidence="4">
    <location>
        <begin position="74"/>
        <end position="93"/>
    </location>
</feature>
<evidence type="ECO:0000313" key="7">
    <source>
        <dbReference type="Proteomes" id="UP000320811"/>
    </source>
</evidence>
<dbReference type="Proteomes" id="UP000320811">
    <property type="component" value="Unassembled WGS sequence"/>
</dbReference>
<organism evidence="6 7">
    <name type="scientific">Chitinophaga polysaccharea</name>
    <dbReference type="NCBI Taxonomy" id="1293035"/>
    <lineage>
        <taxon>Bacteria</taxon>
        <taxon>Pseudomonadati</taxon>
        <taxon>Bacteroidota</taxon>
        <taxon>Chitinophagia</taxon>
        <taxon>Chitinophagales</taxon>
        <taxon>Chitinophagaceae</taxon>
        <taxon>Chitinophaga</taxon>
    </lineage>
</organism>
<dbReference type="InterPro" id="IPR009057">
    <property type="entry name" value="Homeodomain-like_sf"/>
</dbReference>
<reference evidence="6 7" key="1">
    <citation type="submission" date="2019-06" db="EMBL/GenBank/DDBJ databases">
        <title>Sorghum-associated microbial communities from plants grown in Nebraska, USA.</title>
        <authorList>
            <person name="Schachtman D."/>
        </authorList>
    </citation>
    <scope>NUCLEOTIDE SEQUENCE [LARGE SCALE GENOMIC DNA]</scope>
    <source>
        <strain evidence="6 7">1209</strain>
    </source>
</reference>
<dbReference type="EMBL" id="VIWO01000002">
    <property type="protein sequence ID" value="TWF42785.1"/>
    <property type="molecule type" value="Genomic_DNA"/>
</dbReference>
<dbReference type="AlphaFoldDB" id="A0A561PXG1"/>
<dbReference type="PRINTS" id="PR00455">
    <property type="entry name" value="HTHTETR"/>
</dbReference>
<dbReference type="Pfam" id="PF00440">
    <property type="entry name" value="TetR_N"/>
    <property type="match status" value="1"/>
</dbReference>
<evidence type="ECO:0000313" key="6">
    <source>
        <dbReference type="EMBL" id="TWF42785.1"/>
    </source>
</evidence>
<evidence type="ECO:0000259" key="5">
    <source>
        <dbReference type="PROSITE" id="PS50977"/>
    </source>
</evidence>
<accession>A0A561PXG1</accession>
<evidence type="ECO:0000256" key="1">
    <source>
        <dbReference type="ARBA" id="ARBA00023015"/>
    </source>
</evidence>
<proteinExistence type="predicted"/>
<dbReference type="InterPro" id="IPR001647">
    <property type="entry name" value="HTH_TetR"/>
</dbReference>